<evidence type="ECO:0000313" key="2">
    <source>
        <dbReference type="Proteomes" id="UP000785679"/>
    </source>
</evidence>
<organism evidence="1 2">
    <name type="scientific">Halteria grandinella</name>
    <dbReference type="NCBI Taxonomy" id="5974"/>
    <lineage>
        <taxon>Eukaryota</taxon>
        <taxon>Sar</taxon>
        <taxon>Alveolata</taxon>
        <taxon>Ciliophora</taxon>
        <taxon>Intramacronucleata</taxon>
        <taxon>Spirotrichea</taxon>
        <taxon>Stichotrichia</taxon>
        <taxon>Sporadotrichida</taxon>
        <taxon>Halteriidae</taxon>
        <taxon>Halteria</taxon>
    </lineage>
</organism>
<accession>A0A8J8SYE3</accession>
<name>A0A8J8SYE3_HALGN</name>
<dbReference type="Proteomes" id="UP000785679">
    <property type="component" value="Unassembled WGS sequence"/>
</dbReference>
<sequence length="151" mass="18032">MYQLKFINEQTFIVIGCNHTSKILHMFDWIKSEKVLIIKDFILNFLAVIQHYYYIMKYFKEATFSLKQKFGYTNEEQALKLFDQVYHYDSTILPINLLDSLSELSFQMYKICNCREHYPQIINQIIRQLSTTGVSPQDVQCINTKILRLLL</sequence>
<dbReference type="EMBL" id="RRYP01016574">
    <property type="protein sequence ID" value="TNV74886.1"/>
    <property type="molecule type" value="Genomic_DNA"/>
</dbReference>
<gene>
    <name evidence="1" type="ORF">FGO68_gene6885</name>
</gene>
<proteinExistence type="predicted"/>
<keyword evidence="2" id="KW-1185">Reference proteome</keyword>
<evidence type="ECO:0000313" key="1">
    <source>
        <dbReference type="EMBL" id="TNV74886.1"/>
    </source>
</evidence>
<comment type="caution">
    <text evidence="1">The sequence shown here is derived from an EMBL/GenBank/DDBJ whole genome shotgun (WGS) entry which is preliminary data.</text>
</comment>
<reference evidence="1" key="1">
    <citation type="submission" date="2019-06" db="EMBL/GenBank/DDBJ databases">
        <authorList>
            <person name="Zheng W."/>
        </authorList>
    </citation>
    <scope>NUCLEOTIDE SEQUENCE</scope>
    <source>
        <strain evidence="1">QDHG01</strain>
    </source>
</reference>
<protein>
    <submittedName>
        <fullName evidence="1">Uncharacterized protein</fullName>
    </submittedName>
</protein>
<dbReference type="AlphaFoldDB" id="A0A8J8SYE3"/>